<evidence type="ECO:0000313" key="2">
    <source>
        <dbReference type="Proteomes" id="UP000448867"/>
    </source>
</evidence>
<dbReference type="EMBL" id="WKKI01000083">
    <property type="protein sequence ID" value="MRX74369.1"/>
    <property type="molecule type" value="Genomic_DNA"/>
</dbReference>
<proteinExistence type="predicted"/>
<reference evidence="1 2" key="1">
    <citation type="submission" date="2019-11" db="EMBL/GenBank/DDBJ databases">
        <title>Bacillus lacus genome.</title>
        <authorList>
            <person name="Allen C.J."/>
            <person name="Newman J.D."/>
        </authorList>
    </citation>
    <scope>NUCLEOTIDE SEQUENCE [LARGE SCALE GENOMIC DNA]</scope>
    <source>
        <strain evidence="1 2">KCTC 33946</strain>
    </source>
</reference>
<comment type="caution">
    <text evidence="1">The sequence shown here is derived from an EMBL/GenBank/DDBJ whole genome shotgun (WGS) entry which is preliminary data.</text>
</comment>
<dbReference type="AlphaFoldDB" id="A0A7X2J309"/>
<dbReference type="SUPFAM" id="SSF55486">
    <property type="entry name" value="Metalloproteases ('zincins'), catalytic domain"/>
    <property type="match status" value="1"/>
</dbReference>
<dbReference type="RefSeq" id="WP_154309818.1">
    <property type="nucleotide sequence ID" value="NZ_WKKI01000083.1"/>
</dbReference>
<accession>A0A7X2J309</accession>
<dbReference type="Gene3D" id="3.40.390.10">
    <property type="entry name" value="Collagenase (Catalytic Domain)"/>
    <property type="match status" value="1"/>
</dbReference>
<name>A0A7X2J309_9BACI</name>
<dbReference type="Proteomes" id="UP000448867">
    <property type="component" value="Unassembled WGS sequence"/>
</dbReference>
<dbReference type="GO" id="GO:0008237">
    <property type="term" value="F:metallopeptidase activity"/>
    <property type="evidence" value="ECO:0007669"/>
    <property type="project" value="InterPro"/>
</dbReference>
<dbReference type="OrthoDB" id="2148705at2"/>
<organism evidence="1 2">
    <name type="scientific">Metabacillus lacus</name>
    <dbReference type="NCBI Taxonomy" id="1983721"/>
    <lineage>
        <taxon>Bacteria</taxon>
        <taxon>Bacillati</taxon>
        <taxon>Bacillota</taxon>
        <taxon>Bacilli</taxon>
        <taxon>Bacillales</taxon>
        <taxon>Bacillaceae</taxon>
        <taxon>Metabacillus</taxon>
    </lineage>
</organism>
<gene>
    <name evidence="1" type="ORF">GJU40_19810</name>
</gene>
<keyword evidence="2" id="KW-1185">Reference proteome</keyword>
<protein>
    <recommendedName>
        <fullName evidence="3">Peptidase M10 metallopeptidase domain-containing protein</fullName>
    </recommendedName>
</protein>
<evidence type="ECO:0008006" key="3">
    <source>
        <dbReference type="Google" id="ProtNLM"/>
    </source>
</evidence>
<evidence type="ECO:0000313" key="1">
    <source>
        <dbReference type="EMBL" id="MRX74369.1"/>
    </source>
</evidence>
<sequence>MKHARKGFIVFVLGLSFWSYGPKENFADFWGGTKYWGGYTNYVYSASVRSGGYAATYDLARNGWTGVSSNVRFNDSTHVYADKYHVGSTSTSGLWGKIFPRNQNGTIQNLESNWTYVDVWVYDNQMDLDDLSIDERTNVALHELGHSLKLEHTPDNYTVTSVMTARGSQYWITPREYDKGELRKKWGN</sequence>
<dbReference type="InterPro" id="IPR024079">
    <property type="entry name" value="MetalloPept_cat_dom_sf"/>
</dbReference>